<evidence type="ECO:0000256" key="1">
    <source>
        <dbReference type="ARBA" id="ARBA00004377"/>
    </source>
</evidence>
<proteinExistence type="inferred from homology"/>
<dbReference type="GO" id="GO:0015627">
    <property type="term" value="C:type II protein secretion system complex"/>
    <property type="evidence" value="ECO:0007669"/>
    <property type="project" value="InterPro"/>
</dbReference>
<keyword evidence="8 11" id="KW-0472">Membrane</keyword>
<dbReference type="GO" id="GO:0005886">
    <property type="term" value="C:plasma membrane"/>
    <property type="evidence" value="ECO:0007669"/>
    <property type="project" value="UniProtKB-SubCell"/>
</dbReference>
<dbReference type="Proteomes" id="UP000191110">
    <property type="component" value="Unassembled WGS sequence"/>
</dbReference>
<dbReference type="EMBL" id="MPRL01000058">
    <property type="protein sequence ID" value="OOZ39169.1"/>
    <property type="molecule type" value="Genomic_DNA"/>
</dbReference>
<evidence type="ECO:0000256" key="8">
    <source>
        <dbReference type="ARBA" id="ARBA00023136"/>
    </source>
</evidence>
<feature type="transmembrane region" description="Helical" evidence="11">
    <location>
        <begin position="25"/>
        <end position="48"/>
    </location>
</feature>
<evidence type="ECO:0000256" key="11">
    <source>
        <dbReference type="SAM" id="Phobius"/>
    </source>
</evidence>
<evidence type="ECO:0000256" key="4">
    <source>
        <dbReference type="ARBA" id="ARBA00022481"/>
    </source>
</evidence>
<evidence type="ECO:0000313" key="13">
    <source>
        <dbReference type="EMBL" id="OOZ39169.1"/>
    </source>
</evidence>
<dbReference type="PRINTS" id="PR00885">
    <property type="entry name" value="BCTERIALGSPH"/>
</dbReference>
<dbReference type="SUPFAM" id="SSF54523">
    <property type="entry name" value="Pili subunits"/>
    <property type="match status" value="1"/>
</dbReference>
<keyword evidence="3" id="KW-1003">Cell membrane</keyword>
<evidence type="ECO:0000256" key="10">
    <source>
        <dbReference type="ARBA" id="ARBA00030775"/>
    </source>
</evidence>
<keyword evidence="6 11" id="KW-0812">Transmembrane</keyword>
<feature type="domain" description="General secretion pathway GspH" evidence="12">
    <location>
        <begin position="59"/>
        <end position="169"/>
    </location>
</feature>
<protein>
    <recommendedName>
        <fullName evidence="2">Type II secretion system protein H</fullName>
    </recommendedName>
    <alternativeName>
        <fullName evidence="10">General secretion pathway protein H</fullName>
    </alternativeName>
</protein>
<dbReference type="NCBIfam" id="TIGR02532">
    <property type="entry name" value="IV_pilin_GFxxxE"/>
    <property type="match status" value="1"/>
</dbReference>
<dbReference type="AlphaFoldDB" id="A0A1T2L254"/>
<evidence type="ECO:0000256" key="3">
    <source>
        <dbReference type="ARBA" id="ARBA00022475"/>
    </source>
</evidence>
<evidence type="ECO:0000256" key="5">
    <source>
        <dbReference type="ARBA" id="ARBA00022519"/>
    </source>
</evidence>
<evidence type="ECO:0000256" key="2">
    <source>
        <dbReference type="ARBA" id="ARBA00021549"/>
    </source>
</evidence>
<reference evidence="13 14" key="1">
    <citation type="submission" date="2016-11" db="EMBL/GenBank/DDBJ databases">
        <title>Mixed transmission modes and dynamic genome evolution in an obligate animal-bacterial symbiosis.</title>
        <authorList>
            <person name="Russell S.L."/>
            <person name="Corbett-Detig R.B."/>
            <person name="Cavanaugh C.M."/>
        </authorList>
    </citation>
    <scope>NUCLEOTIDE SEQUENCE [LARGE SCALE GENOMIC DNA]</scope>
    <source>
        <strain evidence="13">Sveles-Q1</strain>
    </source>
</reference>
<dbReference type="InterPro" id="IPR012902">
    <property type="entry name" value="N_methyl_site"/>
</dbReference>
<dbReference type="OrthoDB" id="5730913at2"/>
<keyword evidence="7 11" id="KW-1133">Transmembrane helix</keyword>
<sequence>MPTSATGSKALRLPQPYPHGRKNGFTLLELMVVLVIIGILLSFASLSLNSSGDDRVKREAQRITALLELASEEAVLGSRELGVEISAEGYRFLQLDLENWVALEDDTLRPRTLPEDIEATLYLDGLEVALEAGDDPQPQLLLLSDGEIAPFELKLQLFDSEQHYLISANAIGQLSLQRGEE</sequence>
<dbReference type="Gene3D" id="3.55.40.10">
    <property type="entry name" value="minor pseudopilin epsh domain"/>
    <property type="match status" value="1"/>
</dbReference>
<dbReference type="InterPro" id="IPR049875">
    <property type="entry name" value="TypeII_GspH"/>
</dbReference>
<dbReference type="NCBIfam" id="TIGR01708">
    <property type="entry name" value="typeII_sec_gspH"/>
    <property type="match status" value="1"/>
</dbReference>
<name>A0A1T2L254_9GAMM</name>
<organism evidence="13 14">
    <name type="scientific">Solemya pervernicosa gill symbiont</name>
    <dbReference type="NCBI Taxonomy" id="642797"/>
    <lineage>
        <taxon>Bacteria</taxon>
        <taxon>Pseudomonadati</taxon>
        <taxon>Pseudomonadota</taxon>
        <taxon>Gammaproteobacteria</taxon>
        <taxon>sulfur-oxidizing symbionts</taxon>
    </lineage>
</organism>
<dbReference type="InterPro" id="IPR045584">
    <property type="entry name" value="Pilin-like"/>
</dbReference>
<keyword evidence="5" id="KW-0997">Cell inner membrane</keyword>
<dbReference type="InterPro" id="IPR002416">
    <property type="entry name" value="T2SS_protein-GspH"/>
</dbReference>
<comment type="subcellular location">
    <subcellularLocation>
        <location evidence="1">Cell inner membrane</location>
        <topology evidence="1">Single-pass membrane protein</topology>
    </subcellularLocation>
</comment>
<dbReference type="Pfam" id="PF07963">
    <property type="entry name" value="N_methyl"/>
    <property type="match status" value="1"/>
</dbReference>
<dbReference type="InterPro" id="IPR022346">
    <property type="entry name" value="T2SS_GspH"/>
</dbReference>
<keyword evidence="14" id="KW-1185">Reference proteome</keyword>
<gene>
    <name evidence="13" type="ORF">BOW53_12780</name>
</gene>
<evidence type="ECO:0000256" key="7">
    <source>
        <dbReference type="ARBA" id="ARBA00022989"/>
    </source>
</evidence>
<dbReference type="RefSeq" id="WP_078484476.1">
    <property type="nucleotide sequence ID" value="NZ_MPRL01000058.1"/>
</dbReference>
<dbReference type="Pfam" id="PF12019">
    <property type="entry name" value="GspH"/>
    <property type="match status" value="1"/>
</dbReference>
<evidence type="ECO:0000313" key="14">
    <source>
        <dbReference type="Proteomes" id="UP000191110"/>
    </source>
</evidence>
<evidence type="ECO:0000259" key="12">
    <source>
        <dbReference type="Pfam" id="PF12019"/>
    </source>
</evidence>
<keyword evidence="4" id="KW-0488">Methylation</keyword>
<comment type="caution">
    <text evidence="13">The sequence shown here is derived from an EMBL/GenBank/DDBJ whole genome shotgun (WGS) entry which is preliminary data.</text>
</comment>
<accession>A0A1T2L254</accession>
<evidence type="ECO:0000256" key="9">
    <source>
        <dbReference type="ARBA" id="ARBA00025772"/>
    </source>
</evidence>
<evidence type="ECO:0000256" key="6">
    <source>
        <dbReference type="ARBA" id="ARBA00022692"/>
    </source>
</evidence>
<dbReference type="GO" id="GO:0015628">
    <property type="term" value="P:protein secretion by the type II secretion system"/>
    <property type="evidence" value="ECO:0007669"/>
    <property type="project" value="InterPro"/>
</dbReference>
<comment type="similarity">
    <text evidence="9">Belongs to the GSP H family.</text>
</comment>